<dbReference type="STRING" id="4081.A0A3Q7GUH8"/>
<keyword evidence="4" id="KW-1185">Reference proteome</keyword>
<dbReference type="Proteomes" id="UP000004994">
    <property type="component" value="Chromosome 4"/>
</dbReference>
<sequence length="94" mass="10462">GSTMYGFRGGQDGVMKGKYMSGFDMICSGRDKIRTPEQIDLDGLVVIVGDDSNTNACLLAENIRSKNFKYWVIGCPKTIDVDFKSQICSYKFCL</sequence>
<dbReference type="InterPro" id="IPR035966">
    <property type="entry name" value="PKF_sf"/>
</dbReference>
<keyword evidence="1" id="KW-0963">Cytoplasm</keyword>
<dbReference type="AlphaFoldDB" id="A0A3Q7GUH8"/>
<evidence type="ECO:0000256" key="1">
    <source>
        <dbReference type="ARBA" id="ARBA00022490"/>
    </source>
</evidence>
<dbReference type="SUPFAM" id="SSF53784">
    <property type="entry name" value="Phosphofructokinase"/>
    <property type="match status" value="1"/>
</dbReference>
<evidence type="ECO:0000313" key="4">
    <source>
        <dbReference type="Proteomes" id="UP000004994"/>
    </source>
</evidence>
<reference evidence="3" key="1">
    <citation type="journal article" date="2012" name="Nature">
        <title>The tomato genome sequence provides insights into fleshy fruit evolution.</title>
        <authorList>
            <consortium name="Tomato Genome Consortium"/>
        </authorList>
    </citation>
    <scope>NUCLEOTIDE SEQUENCE [LARGE SCALE GENOMIC DNA]</scope>
    <source>
        <strain evidence="3">cv. Heinz 1706</strain>
    </source>
</reference>
<dbReference type="InParanoid" id="A0A3Q7GUH8"/>
<dbReference type="PANTHER" id="PTHR43650:SF1">
    <property type="entry name" value="PYROPHOSPHATE--FRUCTOSE 6-PHOSPHATE 1-PHOSPHOTRANSFERASE SUBUNIT BETA 2"/>
    <property type="match status" value="1"/>
</dbReference>
<organism evidence="3">
    <name type="scientific">Solanum lycopersicum</name>
    <name type="common">Tomato</name>
    <name type="synonym">Lycopersicon esculentum</name>
    <dbReference type="NCBI Taxonomy" id="4081"/>
    <lineage>
        <taxon>Eukaryota</taxon>
        <taxon>Viridiplantae</taxon>
        <taxon>Streptophyta</taxon>
        <taxon>Embryophyta</taxon>
        <taxon>Tracheophyta</taxon>
        <taxon>Spermatophyta</taxon>
        <taxon>Magnoliopsida</taxon>
        <taxon>eudicotyledons</taxon>
        <taxon>Gunneridae</taxon>
        <taxon>Pentapetalae</taxon>
        <taxon>asterids</taxon>
        <taxon>lamiids</taxon>
        <taxon>Solanales</taxon>
        <taxon>Solanaceae</taxon>
        <taxon>Solanoideae</taxon>
        <taxon>Solaneae</taxon>
        <taxon>Solanum</taxon>
        <taxon>Solanum subgen. Lycopersicon</taxon>
    </lineage>
</organism>
<dbReference type="Gramene" id="Solyc04g026340.2.1">
    <property type="protein sequence ID" value="Solyc04g026340.2.1"/>
    <property type="gene ID" value="Solyc04g026340.2"/>
</dbReference>
<reference evidence="3" key="2">
    <citation type="submission" date="2019-01" db="UniProtKB">
        <authorList>
            <consortium name="EnsemblPlants"/>
        </authorList>
    </citation>
    <scope>IDENTIFICATION</scope>
    <source>
        <strain evidence="3">cv. Heinz 1706</strain>
    </source>
</reference>
<dbReference type="PANTHER" id="PTHR43650">
    <property type="entry name" value="PYROPHOSPHATE--FRUCTOSE 6-PHOSPHATE 1-PHOSPHOTRANSFERASE"/>
    <property type="match status" value="1"/>
</dbReference>
<dbReference type="EnsemblPlants" id="Solyc04g026340.2.1">
    <property type="protein sequence ID" value="Solyc04g026340.2.1"/>
    <property type="gene ID" value="Solyc04g026340.2"/>
</dbReference>
<dbReference type="Gene3D" id="3.40.50.450">
    <property type="match status" value="1"/>
</dbReference>
<evidence type="ECO:0000313" key="3">
    <source>
        <dbReference type="EnsemblPlants" id="Solyc04g026340.2.1"/>
    </source>
</evidence>
<keyword evidence="2" id="KW-0324">Glycolysis</keyword>
<dbReference type="PaxDb" id="4081-Solyc04g026340.1.1"/>
<protein>
    <submittedName>
        <fullName evidence="3">Uncharacterized protein</fullName>
    </submittedName>
</protein>
<proteinExistence type="predicted"/>
<name>A0A3Q7GUH8_SOLLC</name>
<dbReference type="GO" id="GO:0003872">
    <property type="term" value="F:6-phosphofructokinase activity"/>
    <property type="evidence" value="ECO:0007669"/>
    <property type="project" value="InterPro"/>
</dbReference>
<accession>A0A3Q7GUH8</accession>
<evidence type="ECO:0000256" key="2">
    <source>
        <dbReference type="ARBA" id="ARBA00023152"/>
    </source>
</evidence>